<proteinExistence type="predicted"/>
<evidence type="ECO:0000256" key="1">
    <source>
        <dbReference type="SAM" id="MobiDB-lite"/>
    </source>
</evidence>
<dbReference type="AlphaFoldDB" id="A0A1B7T8M2"/>
<dbReference type="GO" id="GO:0006402">
    <property type="term" value="P:mRNA catabolic process"/>
    <property type="evidence" value="ECO:0007669"/>
    <property type="project" value="InterPro"/>
</dbReference>
<dbReference type="InterPro" id="IPR011989">
    <property type="entry name" value="ARM-like"/>
</dbReference>
<accession>A0A1B7T8M2</accession>
<dbReference type="Proteomes" id="UP000092321">
    <property type="component" value="Unassembled WGS sequence"/>
</dbReference>
<evidence type="ECO:0000313" key="2">
    <source>
        <dbReference type="EMBL" id="OBA25063.1"/>
    </source>
</evidence>
<feature type="region of interest" description="Disordered" evidence="1">
    <location>
        <begin position="151"/>
        <end position="182"/>
    </location>
</feature>
<feature type="non-terminal residue" evidence="2">
    <location>
        <position position="1"/>
    </location>
</feature>
<dbReference type="Gene3D" id="1.25.10.10">
    <property type="entry name" value="Leucine-rich Repeat Variant"/>
    <property type="match status" value="1"/>
</dbReference>
<sequence length="264" mass="29561">CNVLVLFQCIALHPDTKMELINAQIPSYLFPFLQSATYDNPINNNLKQQIDMSENILKSREFEYLKLTSLGVFGSLVKSDSFEVIKYLLSTEIVPQCLKIMEVSSELSKTVALFIFMRIILNENGLNYICLNEVRLVSVINVLNSMVSNISPNSNSTNNNNSNTANANSNNPNGKNGNDNNAHPGRILKNLLRCYLRLCDDLSVRSIVKEKIPASLVIALDPQQQVNQEYIQLYENVKAIRGIISEDATVNKLLKQLLEALGLP</sequence>
<dbReference type="InterPro" id="IPR007216">
    <property type="entry name" value="CNOT9"/>
</dbReference>
<evidence type="ECO:0000313" key="3">
    <source>
        <dbReference type="Proteomes" id="UP000092321"/>
    </source>
</evidence>
<dbReference type="EMBL" id="LXPE01000262">
    <property type="protein sequence ID" value="OBA25063.1"/>
    <property type="molecule type" value="Genomic_DNA"/>
</dbReference>
<dbReference type="OrthoDB" id="1183224at2759"/>
<feature type="compositionally biased region" description="Low complexity" evidence="1">
    <location>
        <begin position="151"/>
        <end position="181"/>
    </location>
</feature>
<keyword evidence="3" id="KW-1185">Reference proteome</keyword>
<reference evidence="3" key="1">
    <citation type="journal article" date="2016" name="Proc. Natl. Acad. Sci. U.S.A.">
        <title>Comparative genomics of biotechnologically important yeasts.</title>
        <authorList>
            <person name="Riley R."/>
            <person name="Haridas S."/>
            <person name="Wolfe K.H."/>
            <person name="Lopes M.R."/>
            <person name="Hittinger C.T."/>
            <person name="Goeker M."/>
            <person name="Salamov A.A."/>
            <person name="Wisecaver J.H."/>
            <person name="Long T.M."/>
            <person name="Calvey C.H."/>
            <person name="Aerts A.L."/>
            <person name="Barry K.W."/>
            <person name="Choi C."/>
            <person name="Clum A."/>
            <person name="Coughlan A.Y."/>
            <person name="Deshpande S."/>
            <person name="Douglass A.P."/>
            <person name="Hanson S.J."/>
            <person name="Klenk H.-P."/>
            <person name="LaButti K.M."/>
            <person name="Lapidus A."/>
            <person name="Lindquist E.A."/>
            <person name="Lipzen A.M."/>
            <person name="Meier-Kolthoff J.P."/>
            <person name="Ohm R.A."/>
            <person name="Otillar R.P."/>
            <person name="Pangilinan J.L."/>
            <person name="Peng Y."/>
            <person name="Rokas A."/>
            <person name="Rosa C.A."/>
            <person name="Scheuner C."/>
            <person name="Sibirny A.A."/>
            <person name="Slot J.C."/>
            <person name="Stielow J.B."/>
            <person name="Sun H."/>
            <person name="Kurtzman C.P."/>
            <person name="Blackwell M."/>
            <person name="Grigoriev I.V."/>
            <person name="Jeffries T.W."/>
        </authorList>
    </citation>
    <scope>NUCLEOTIDE SEQUENCE [LARGE SCALE GENOMIC DNA]</scope>
    <source>
        <strain evidence="3">NRRL Y-1626</strain>
    </source>
</reference>
<organism evidence="2 3">
    <name type="scientific">Hanseniaspora valbyensis NRRL Y-1626</name>
    <dbReference type="NCBI Taxonomy" id="766949"/>
    <lineage>
        <taxon>Eukaryota</taxon>
        <taxon>Fungi</taxon>
        <taxon>Dikarya</taxon>
        <taxon>Ascomycota</taxon>
        <taxon>Saccharomycotina</taxon>
        <taxon>Saccharomycetes</taxon>
        <taxon>Saccharomycodales</taxon>
        <taxon>Saccharomycodaceae</taxon>
        <taxon>Hanseniaspora</taxon>
    </lineage>
</organism>
<dbReference type="PANTHER" id="PTHR12262">
    <property type="entry name" value="CCR4-NOT TRANSCRIPTION COMPLEX SUBUNIT 9"/>
    <property type="match status" value="1"/>
</dbReference>
<name>A0A1B7T8M2_9ASCO</name>
<gene>
    <name evidence="2" type="ORF">HANVADRAFT_54145</name>
</gene>
<comment type="caution">
    <text evidence="2">The sequence shown here is derived from an EMBL/GenBank/DDBJ whole genome shotgun (WGS) entry which is preliminary data.</text>
</comment>
<dbReference type="GO" id="GO:0030014">
    <property type="term" value="C:CCR4-NOT complex"/>
    <property type="evidence" value="ECO:0007669"/>
    <property type="project" value="InterPro"/>
</dbReference>
<protein>
    <submittedName>
        <fullName evidence="2">Rcd1-like protein</fullName>
    </submittedName>
</protein>
<dbReference type="Pfam" id="PF04078">
    <property type="entry name" value="Rcd1"/>
    <property type="match status" value="2"/>
</dbReference>